<gene>
    <name evidence="2" type="ORF">PR048_030479</name>
</gene>
<proteinExistence type="predicted"/>
<dbReference type="EMBL" id="JARBHB010000014">
    <property type="protein sequence ID" value="KAJ8868938.1"/>
    <property type="molecule type" value="Genomic_DNA"/>
</dbReference>
<evidence type="ECO:0000313" key="3">
    <source>
        <dbReference type="Proteomes" id="UP001159363"/>
    </source>
</evidence>
<accession>A0ABQ9G9K2</accession>
<feature type="region of interest" description="Disordered" evidence="1">
    <location>
        <begin position="347"/>
        <end position="388"/>
    </location>
</feature>
<evidence type="ECO:0000313" key="2">
    <source>
        <dbReference type="EMBL" id="KAJ8868938.1"/>
    </source>
</evidence>
<feature type="region of interest" description="Disordered" evidence="1">
    <location>
        <begin position="943"/>
        <end position="963"/>
    </location>
</feature>
<organism evidence="2 3">
    <name type="scientific">Dryococelus australis</name>
    <dbReference type="NCBI Taxonomy" id="614101"/>
    <lineage>
        <taxon>Eukaryota</taxon>
        <taxon>Metazoa</taxon>
        <taxon>Ecdysozoa</taxon>
        <taxon>Arthropoda</taxon>
        <taxon>Hexapoda</taxon>
        <taxon>Insecta</taxon>
        <taxon>Pterygota</taxon>
        <taxon>Neoptera</taxon>
        <taxon>Polyneoptera</taxon>
        <taxon>Phasmatodea</taxon>
        <taxon>Verophasmatodea</taxon>
        <taxon>Anareolatae</taxon>
        <taxon>Phasmatidae</taxon>
        <taxon>Eurycanthinae</taxon>
        <taxon>Dryococelus</taxon>
    </lineage>
</organism>
<reference evidence="2 3" key="1">
    <citation type="submission" date="2023-02" db="EMBL/GenBank/DDBJ databases">
        <title>LHISI_Scaffold_Assembly.</title>
        <authorList>
            <person name="Stuart O.P."/>
            <person name="Cleave R."/>
            <person name="Magrath M.J.L."/>
            <person name="Mikheyev A.S."/>
        </authorList>
    </citation>
    <scope>NUCLEOTIDE SEQUENCE [LARGE SCALE GENOMIC DNA]</scope>
    <source>
        <strain evidence="2">Daus_M_001</strain>
        <tissue evidence="2">Leg muscle</tissue>
    </source>
</reference>
<feature type="compositionally biased region" description="Basic and acidic residues" evidence="1">
    <location>
        <begin position="354"/>
        <end position="376"/>
    </location>
</feature>
<protein>
    <submittedName>
        <fullName evidence="2">Uncharacterized protein</fullName>
    </submittedName>
</protein>
<sequence length="1022" mass="111096">MELELRSSSGTSNLRNAVALPPAADALVHAVARRAIAPPPSPCVSDGDLKTCLGGRHGLAARQDGLAATSGWLGRPVPVCKSLATNSLFLAGSLPDFSPMGIVPDDAAVRRVFVGDLPFPPALAFRHCSILTLLRPNRGCDYMRPMADCGNPILPTCLWAGKAGSTKWRPSPTDHRLVVKQQVYCSPTHRIALLWHQLKLSRQEALGNSRGGSPVVCPAAEAHRVPPPSAVRAAMPKQGTVGVTSLSLSPHGAERVWQWRARPVGEHLSRAGARFTWACGGVVVRLLASHLGESGSSPGGVVPGFSHVGIVPDDAAGGRAFSRVSRFLRPYIPALLDTRLTSSSLALKASTTDEGDRGMEQRRNERAGETGDRRENPPTNGIVRHDSHLRKVTRPGIEPGGGAGALLPHRGYAYDHCTTLCEGQDGGKVRPNLTWARCPLTSEVTIATERGVAWRGVAATWDENKGVTWRASVRAELLVRLATPSRTAGSGHPPRSGYYGGFTRSKARSIEAVHRLSGRGTSINTKYWLDYSHATEANRVRFPTELLPQSSHAEIVPDDAASRRVFSEIHRFPSSCIRALLHTHLASPSSALKASVLTGAQTCPLQPKPSSKRLVRRSTPVLSWLTPSAEEQLLFLLGVALEATPSDLLPTLGTPPEISSRTPRAKYNPFTVAPNFSEALLKFCFQDIPPLQMLCYELRETVFPNTFIHFPRENVELEDANITTAYPAEVMRFRFIASGSRFGLSTASCSSDATVEVTAKQPAVENTSLVYVSHVWDDPSRGDPPRRSEEIEKADLTTSVWSGKGPTVETAEKAACAERVVSEKGWPFSQWYRPPSKAADQLHWQHDSEVQTQEVHPFPMATREVIDTASPPPSHNSTAVEGRERLAAAQFKFMTLCTPFGGLPWRSGCHSLRTARANDGLGRRHECKEGCWSGERGERITSRRAVTHHSTAPAGTPQPQHVGEVRLASRDPPRDAPARCRDVTTAAARPQRFDWGSNTSYYVLEMMAARLDEVVPTTEKES</sequence>
<keyword evidence="3" id="KW-1185">Reference proteome</keyword>
<dbReference type="Proteomes" id="UP001159363">
    <property type="component" value="Chromosome 13"/>
</dbReference>
<evidence type="ECO:0000256" key="1">
    <source>
        <dbReference type="SAM" id="MobiDB-lite"/>
    </source>
</evidence>
<name>A0ABQ9G9K2_9NEOP</name>
<comment type="caution">
    <text evidence="2">The sequence shown here is derived from an EMBL/GenBank/DDBJ whole genome shotgun (WGS) entry which is preliminary data.</text>
</comment>